<organism evidence="2 3">
    <name type="scientific">Leptospirillum ferrodiazotrophum</name>
    <dbReference type="NCBI Taxonomy" id="412449"/>
    <lineage>
        <taxon>Bacteria</taxon>
        <taxon>Pseudomonadati</taxon>
        <taxon>Nitrospirota</taxon>
        <taxon>Nitrospiria</taxon>
        <taxon>Nitrospirales</taxon>
        <taxon>Nitrospiraceae</taxon>
        <taxon>Leptospirillum</taxon>
    </lineage>
</organism>
<keyword evidence="1" id="KW-0472">Membrane</keyword>
<name>C6HZB7_9BACT</name>
<dbReference type="EMBL" id="GG693880">
    <property type="protein sequence ID" value="EES52128.1"/>
    <property type="molecule type" value="Genomic_DNA"/>
</dbReference>
<feature type="transmembrane region" description="Helical" evidence="1">
    <location>
        <begin position="12"/>
        <end position="32"/>
    </location>
</feature>
<sequence length="75" mass="8160">MDQKNKGGWFIARIGFELVAVTFVCAAGGYYLDTMLKMRFFPALSLAGLVTGGATGFWLVYQEMSRLIDGGSGKK</sequence>
<proteinExistence type="predicted"/>
<protein>
    <submittedName>
        <fullName evidence="2">Uncharacterized protein</fullName>
    </submittedName>
</protein>
<reference evidence="2 3" key="1">
    <citation type="journal article" date="2009" name="Appl. Environ. Microbiol.">
        <title>Community genomic and proteomic analyses of chemoautotrophic iron-oxidizing "Leptospirillum rubarum" (Group II) and "Leptospirillum ferrodiazotrophum" (Group III) bacteria in acid mine drainage biofilms.</title>
        <authorList>
            <person name="Goltsman D.S."/>
            <person name="Denef V.J."/>
            <person name="Singer S.W."/>
            <person name="VerBerkmoes N.C."/>
            <person name="Lefsrud M."/>
            <person name="Mueller R.S."/>
            <person name="Dick G.J."/>
            <person name="Sun C.L."/>
            <person name="Wheeler K.E."/>
            <person name="Zemla A."/>
            <person name="Baker B.J."/>
            <person name="Hauser L."/>
            <person name="Land M."/>
            <person name="Shah M.B."/>
            <person name="Thelen M.P."/>
            <person name="Hettich R.L."/>
            <person name="Banfield J.F."/>
        </authorList>
    </citation>
    <scope>NUCLEOTIDE SEQUENCE [LARGE SCALE GENOMIC DNA]</scope>
</reference>
<evidence type="ECO:0000313" key="2">
    <source>
        <dbReference type="EMBL" id="EES52128.1"/>
    </source>
</evidence>
<evidence type="ECO:0000313" key="3">
    <source>
        <dbReference type="Proteomes" id="UP000009374"/>
    </source>
</evidence>
<dbReference type="Pfam" id="PF09527">
    <property type="entry name" value="ATPase_gene1"/>
    <property type="match status" value="1"/>
</dbReference>
<keyword evidence="1" id="KW-0812">Transmembrane</keyword>
<keyword evidence="1" id="KW-1133">Transmembrane helix</keyword>
<dbReference type="InterPro" id="IPR032820">
    <property type="entry name" value="ATPase_put"/>
</dbReference>
<feature type="transmembrane region" description="Helical" evidence="1">
    <location>
        <begin position="38"/>
        <end position="61"/>
    </location>
</feature>
<evidence type="ECO:0000256" key="1">
    <source>
        <dbReference type="SAM" id="Phobius"/>
    </source>
</evidence>
<accession>C6HZB7</accession>
<keyword evidence="3" id="KW-1185">Reference proteome</keyword>
<dbReference type="Proteomes" id="UP000009374">
    <property type="component" value="Unassembled WGS sequence"/>
</dbReference>
<dbReference type="AlphaFoldDB" id="C6HZB7"/>
<gene>
    <name evidence="2" type="ORF">UBAL3_94530093</name>
</gene>